<evidence type="ECO:0000313" key="2">
    <source>
        <dbReference type="EMBL" id="ADU27934.1"/>
    </source>
</evidence>
<reference evidence="2 3" key="1">
    <citation type="submission" date="2010-12" db="EMBL/GenBank/DDBJ databases">
        <title>Complete sequence of Ethanoligenens harbinense YUAN-3.</title>
        <authorList>
            <person name="Lucas S."/>
            <person name="Copeland A."/>
            <person name="Lapidus A."/>
            <person name="Cheng J.-F."/>
            <person name="Bruce D."/>
            <person name="Goodwin L."/>
            <person name="Pitluck S."/>
            <person name="Chertkov O."/>
            <person name="Misra M."/>
            <person name="Detter J.C."/>
            <person name="Han C."/>
            <person name="Tapia R."/>
            <person name="Land M."/>
            <person name="Hauser L."/>
            <person name="Jeffries C."/>
            <person name="Kyrpides N."/>
            <person name="Ivanova N."/>
            <person name="Mikhailova N."/>
            <person name="Wang A."/>
            <person name="Mouttaki H."/>
            <person name="He Z."/>
            <person name="Zhou J."/>
            <person name="Hemme C.L."/>
            <person name="Woyke T."/>
        </authorList>
    </citation>
    <scope>NUCLEOTIDE SEQUENCE [LARGE SCALE GENOMIC DNA]</scope>
    <source>
        <strain evidence="3">DSM 18485 / JCM 12961 / CGMCC 1.5033 / YUAN-3</strain>
    </source>
</reference>
<sequence length="212" mass="25544">MSDKAWESIIQYASPFVPILIAVLTGFMTFQAGKFQSHRKERQEIYRKQLLDVYLPMHRKWESYNLQKVKNIDLINIKAFCETIWPYFDRYYLLIPESIHNLYKQIGKLYSTSVSDKEIIKKYKELIRLINDQYYLTKKRLGYPSMGFFRQMKSWSFLKKFLFWSFIISLAIATAFWEVMSITKVHDIRMTIVMAILYFYVLVCLILIAREF</sequence>
<dbReference type="Proteomes" id="UP000001551">
    <property type="component" value="Chromosome"/>
</dbReference>
<dbReference type="KEGG" id="eha:Ethha_2439"/>
<evidence type="ECO:0000313" key="3">
    <source>
        <dbReference type="Proteomes" id="UP000001551"/>
    </source>
</evidence>
<dbReference type="EMBL" id="CP002400">
    <property type="protein sequence ID" value="ADU27934.1"/>
    <property type="molecule type" value="Genomic_DNA"/>
</dbReference>
<feature type="transmembrane region" description="Helical" evidence="1">
    <location>
        <begin position="188"/>
        <end position="209"/>
    </location>
</feature>
<evidence type="ECO:0000256" key="1">
    <source>
        <dbReference type="SAM" id="Phobius"/>
    </source>
</evidence>
<accession>E6U5C1</accession>
<name>E6U5C1_ETHHY</name>
<keyword evidence="1" id="KW-0812">Transmembrane</keyword>
<feature type="transmembrane region" description="Helical" evidence="1">
    <location>
        <begin position="12"/>
        <end position="30"/>
    </location>
</feature>
<dbReference type="HOGENOM" id="CLU_1298219_0_0_9"/>
<dbReference type="AlphaFoldDB" id="E6U5C1"/>
<gene>
    <name evidence="2" type="ordered locus">Ethha_2439</name>
</gene>
<keyword evidence="1" id="KW-1133">Transmembrane helix</keyword>
<organism evidence="2 3">
    <name type="scientific">Ethanoligenens harbinense (strain DSM 18485 / JCM 12961 / CGMCC 1.5033 / YUAN-3)</name>
    <dbReference type="NCBI Taxonomy" id="663278"/>
    <lineage>
        <taxon>Bacteria</taxon>
        <taxon>Bacillati</taxon>
        <taxon>Bacillota</taxon>
        <taxon>Clostridia</taxon>
        <taxon>Eubacteriales</taxon>
        <taxon>Oscillospiraceae</taxon>
        <taxon>Ethanoligenens</taxon>
    </lineage>
</organism>
<keyword evidence="3" id="KW-1185">Reference proteome</keyword>
<feature type="transmembrane region" description="Helical" evidence="1">
    <location>
        <begin position="161"/>
        <end position="182"/>
    </location>
</feature>
<keyword evidence="1" id="KW-0472">Membrane</keyword>
<proteinExistence type="predicted"/>
<dbReference type="RefSeq" id="WP_013486277.1">
    <property type="nucleotide sequence ID" value="NC_014828.1"/>
</dbReference>
<protein>
    <submittedName>
        <fullName evidence="2">Uncharacterized protein</fullName>
    </submittedName>
</protein>